<dbReference type="AlphaFoldDB" id="A0AAN8WL78"/>
<name>A0AAN8WL78_HALRR</name>
<dbReference type="SMART" id="SM00225">
    <property type="entry name" value="BTB"/>
    <property type="match status" value="1"/>
</dbReference>
<feature type="compositionally biased region" description="Polar residues" evidence="2">
    <location>
        <begin position="275"/>
        <end position="294"/>
    </location>
</feature>
<dbReference type="Gene3D" id="3.30.710.10">
    <property type="entry name" value="Potassium Channel Kv1.1, Chain A"/>
    <property type="match status" value="1"/>
</dbReference>
<organism evidence="4 5">
    <name type="scientific">Halocaridina rubra</name>
    <name type="common">Hawaiian red shrimp</name>
    <dbReference type="NCBI Taxonomy" id="373956"/>
    <lineage>
        <taxon>Eukaryota</taxon>
        <taxon>Metazoa</taxon>
        <taxon>Ecdysozoa</taxon>
        <taxon>Arthropoda</taxon>
        <taxon>Crustacea</taxon>
        <taxon>Multicrustacea</taxon>
        <taxon>Malacostraca</taxon>
        <taxon>Eumalacostraca</taxon>
        <taxon>Eucarida</taxon>
        <taxon>Decapoda</taxon>
        <taxon>Pleocyemata</taxon>
        <taxon>Caridea</taxon>
        <taxon>Atyoidea</taxon>
        <taxon>Atyidae</taxon>
        <taxon>Halocaridina</taxon>
    </lineage>
</organism>
<feature type="region of interest" description="Disordered" evidence="2">
    <location>
        <begin position="188"/>
        <end position="294"/>
    </location>
</feature>
<dbReference type="PANTHER" id="PTHR23110:SF98">
    <property type="entry name" value="PRE-LOLA-G, ISOFORM C-RELATED"/>
    <property type="match status" value="1"/>
</dbReference>
<protein>
    <recommendedName>
        <fullName evidence="3">BTB domain-containing protein</fullName>
    </recommendedName>
</protein>
<dbReference type="CDD" id="cd18315">
    <property type="entry name" value="BTB_POZ_BAB-like"/>
    <property type="match status" value="1"/>
</dbReference>
<feature type="region of interest" description="Disordered" evidence="2">
    <location>
        <begin position="312"/>
        <end position="335"/>
    </location>
</feature>
<dbReference type="PROSITE" id="PS50097">
    <property type="entry name" value="BTB"/>
    <property type="match status" value="1"/>
</dbReference>
<dbReference type="InterPro" id="IPR011333">
    <property type="entry name" value="SKP1/BTB/POZ_sf"/>
</dbReference>
<evidence type="ECO:0000256" key="1">
    <source>
        <dbReference type="ARBA" id="ARBA00023242"/>
    </source>
</evidence>
<feature type="region of interest" description="Disordered" evidence="2">
    <location>
        <begin position="370"/>
        <end position="390"/>
    </location>
</feature>
<feature type="domain" description="BTB" evidence="3">
    <location>
        <begin position="93"/>
        <end position="158"/>
    </location>
</feature>
<accession>A0AAN8WL78</accession>
<dbReference type="InterPro" id="IPR000210">
    <property type="entry name" value="BTB/POZ_dom"/>
</dbReference>
<evidence type="ECO:0000256" key="2">
    <source>
        <dbReference type="SAM" id="MobiDB-lite"/>
    </source>
</evidence>
<keyword evidence="5" id="KW-1185">Reference proteome</keyword>
<dbReference type="Proteomes" id="UP001381693">
    <property type="component" value="Unassembled WGS sequence"/>
</dbReference>
<proteinExistence type="predicted"/>
<dbReference type="PANTHER" id="PTHR23110">
    <property type="entry name" value="BTB DOMAIN TRANSCRIPTION FACTOR"/>
    <property type="match status" value="1"/>
</dbReference>
<dbReference type="SUPFAM" id="SSF54695">
    <property type="entry name" value="POZ domain"/>
    <property type="match status" value="1"/>
</dbReference>
<gene>
    <name evidence="4" type="ORF">SK128_027233</name>
</gene>
<dbReference type="Pfam" id="PF00651">
    <property type="entry name" value="BTB"/>
    <property type="match status" value="1"/>
</dbReference>
<reference evidence="4 5" key="1">
    <citation type="submission" date="2023-11" db="EMBL/GenBank/DDBJ databases">
        <title>Halocaridina rubra genome assembly.</title>
        <authorList>
            <person name="Smith C."/>
        </authorList>
    </citation>
    <scope>NUCLEOTIDE SEQUENCE [LARGE SCALE GENOMIC DNA]</scope>
    <source>
        <strain evidence="4">EP-1</strain>
        <tissue evidence="4">Whole</tissue>
    </source>
</reference>
<keyword evidence="1" id="KW-0539">Nucleus</keyword>
<feature type="compositionally biased region" description="Acidic residues" evidence="2">
    <location>
        <begin position="194"/>
        <end position="217"/>
    </location>
</feature>
<dbReference type="GO" id="GO:0006357">
    <property type="term" value="P:regulation of transcription by RNA polymerase II"/>
    <property type="evidence" value="ECO:0007669"/>
    <property type="project" value="TreeGrafter"/>
</dbReference>
<dbReference type="InterPro" id="IPR051095">
    <property type="entry name" value="Dros_DevTransReg"/>
</dbReference>
<evidence type="ECO:0000313" key="4">
    <source>
        <dbReference type="EMBL" id="KAK7068202.1"/>
    </source>
</evidence>
<dbReference type="EMBL" id="JAXCGZ010017380">
    <property type="protein sequence ID" value="KAK7068202.1"/>
    <property type="molecule type" value="Genomic_DNA"/>
</dbReference>
<dbReference type="GO" id="GO:0005634">
    <property type="term" value="C:nucleus"/>
    <property type="evidence" value="ECO:0007669"/>
    <property type="project" value="TreeGrafter"/>
</dbReference>
<feature type="compositionally biased region" description="Polar residues" evidence="2">
    <location>
        <begin position="322"/>
        <end position="335"/>
    </location>
</feature>
<comment type="caution">
    <text evidence="4">The sequence shown here is derived from an EMBL/GenBank/DDBJ whole genome shotgun (WGS) entry which is preliminary data.</text>
</comment>
<sequence>MCFSFSIYLGGRGQLRSKRRPQVCQPYKIIILIMRLSNFIQKCLENSRRGELMVLTGLIQRMGEQRRCWLRWHNYSDSVTSALEYLRYHEDFLDVTIACGGHTFRAHKLVLSACSSYFRKVLKDHPCDHPIIILDDLQWQVIVSILHFMYCGEVIVEEELLPNLLSAADSLDVTGLTYVTAAIVSSQVPKDDNSNDDDYSEYEEEGDDPEDDDEYENEPEKVPEPSAIVQNIITSERDQSESENESSLSEKEEPSPKRPRTISCDAQTSDEYETQTDSQNSTKNMPSSTTPKESTLSFHKVTNGLSPLTLPLNAATPLADHPSNNCSNGTRKNKELQSTIEKTCKNGEKKTKMILNGDSNIKEENLLVKDEGDDDSNSAENGDSDSLSSSLSASAIGRGLILPNGLLENCLPVGMTAAMGPVNYATLLAAGNMLPSAASTNPTVLLSSQGMKRSFM</sequence>
<evidence type="ECO:0000259" key="3">
    <source>
        <dbReference type="PROSITE" id="PS50097"/>
    </source>
</evidence>
<evidence type="ECO:0000313" key="5">
    <source>
        <dbReference type="Proteomes" id="UP001381693"/>
    </source>
</evidence>